<organism evidence="2 3">
    <name type="scientific">Pseudaeromonas paramecii</name>
    <dbReference type="NCBI Taxonomy" id="2138166"/>
    <lineage>
        <taxon>Bacteria</taxon>
        <taxon>Pseudomonadati</taxon>
        <taxon>Pseudomonadota</taxon>
        <taxon>Gammaproteobacteria</taxon>
        <taxon>Aeromonadales</taxon>
        <taxon>Aeromonadaceae</taxon>
        <taxon>Pseudaeromonas</taxon>
    </lineage>
</organism>
<dbReference type="RefSeq" id="WP_345014564.1">
    <property type="nucleotide sequence ID" value="NZ_BAABFC010000025.1"/>
</dbReference>
<dbReference type="InterPro" id="IPR016130">
    <property type="entry name" value="Tyr_Pase_AS"/>
</dbReference>
<dbReference type="GO" id="GO:0004860">
    <property type="term" value="F:protein kinase inhibitor activity"/>
    <property type="evidence" value="ECO:0007669"/>
    <property type="project" value="UniProtKB-KW"/>
</dbReference>
<comment type="caution">
    <text evidence="2">The sequence shown here is derived from an EMBL/GenBank/DDBJ whole genome shotgun (WGS) entry which is preliminary data.</text>
</comment>
<dbReference type="Pfam" id="PF22785">
    <property type="entry name" value="Tc-R-P"/>
    <property type="match status" value="1"/>
</dbReference>
<dbReference type="PROSITE" id="PS50056">
    <property type="entry name" value="TYR_PHOSPHATASE_2"/>
    <property type="match status" value="1"/>
</dbReference>
<name>A0ABP8QHW3_9GAMM</name>
<dbReference type="PROSITE" id="PS00383">
    <property type="entry name" value="TYR_PHOSPHATASE_1"/>
    <property type="match status" value="1"/>
</dbReference>
<dbReference type="Gene3D" id="3.90.190.10">
    <property type="entry name" value="Protein tyrosine phosphatase superfamily"/>
    <property type="match status" value="1"/>
</dbReference>
<dbReference type="EMBL" id="BAABFC010000025">
    <property type="protein sequence ID" value="GAA4503523.1"/>
    <property type="molecule type" value="Genomic_DNA"/>
</dbReference>
<evidence type="ECO:0000313" key="3">
    <source>
        <dbReference type="Proteomes" id="UP001501321"/>
    </source>
</evidence>
<protein>
    <submittedName>
        <fullName evidence="2">Cyclin-dependent kinase inhibitor 3 family protein</fullName>
    </submittedName>
</protein>
<keyword evidence="2" id="KW-0649">Protein kinase inhibitor</keyword>
<sequence length="165" mass="17162">MSSSSHPLFELPLAQGGALGLMPCPGTQSLALVAALQQVKAWGAQAVLTLMEPDELVQHGVGELGHQVQALGLTWFHLPIEDDHAPEAAFATAWAQQGPAILALLQGGGKLALHCRGGTGRTGLIAARLLLALGWPEAEAVAAVKALRPKALSLPVHCQWLAQQA</sequence>
<evidence type="ECO:0000313" key="2">
    <source>
        <dbReference type="EMBL" id="GAA4503523.1"/>
    </source>
</evidence>
<keyword evidence="3" id="KW-1185">Reference proteome</keyword>
<dbReference type="InterPro" id="IPR029021">
    <property type="entry name" value="Prot-tyrosine_phosphatase-like"/>
</dbReference>
<gene>
    <name evidence="2" type="ORF">GCM10023095_29930</name>
</gene>
<dbReference type="Proteomes" id="UP001501321">
    <property type="component" value="Unassembled WGS sequence"/>
</dbReference>
<feature type="domain" description="Tyrosine specific protein phosphatases" evidence="1">
    <location>
        <begin position="108"/>
        <end position="159"/>
    </location>
</feature>
<evidence type="ECO:0000259" key="1">
    <source>
        <dbReference type="PROSITE" id="PS50056"/>
    </source>
</evidence>
<reference evidence="3" key="1">
    <citation type="journal article" date="2019" name="Int. J. Syst. Evol. Microbiol.">
        <title>The Global Catalogue of Microorganisms (GCM) 10K type strain sequencing project: providing services to taxonomists for standard genome sequencing and annotation.</title>
        <authorList>
            <consortium name="The Broad Institute Genomics Platform"/>
            <consortium name="The Broad Institute Genome Sequencing Center for Infectious Disease"/>
            <person name="Wu L."/>
            <person name="Ma J."/>
        </authorList>
    </citation>
    <scope>NUCLEOTIDE SEQUENCE [LARGE SCALE GENOMIC DNA]</scope>
    <source>
        <strain evidence="3">JCM 32226</strain>
    </source>
</reference>
<dbReference type="SUPFAM" id="SSF52799">
    <property type="entry name" value="(Phosphotyrosine protein) phosphatases II"/>
    <property type="match status" value="1"/>
</dbReference>
<accession>A0ABP8QHW3</accession>
<dbReference type="InterPro" id="IPR000387">
    <property type="entry name" value="Tyr_Pase_dom"/>
</dbReference>
<proteinExistence type="predicted"/>